<keyword evidence="2" id="KW-1185">Reference proteome</keyword>
<gene>
    <name evidence="1" type="ORF">SAMN06297358_2601</name>
</gene>
<dbReference type="AlphaFoldDB" id="A0A286A722"/>
<evidence type="ECO:0000313" key="1">
    <source>
        <dbReference type="EMBL" id="SOD17621.1"/>
    </source>
</evidence>
<dbReference type="OrthoDB" id="1120276at2"/>
<organism evidence="1 2">
    <name type="scientific">Pedobacter xixiisoli</name>
    <dbReference type="NCBI Taxonomy" id="1476464"/>
    <lineage>
        <taxon>Bacteria</taxon>
        <taxon>Pseudomonadati</taxon>
        <taxon>Bacteroidota</taxon>
        <taxon>Sphingobacteriia</taxon>
        <taxon>Sphingobacteriales</taxon>
        <taxon>Sphingobacteriaceae</taxon>
        <taxon>Pedobacter</taxon>
    </lineage>
</organism>
<proteinExistence type="predicted"/>
<reference evidence="2" key="1">
    <citation type="submission" date="2017-09" db="EMBL/GenBank/DDBJ databases">
        <authorList>
            <person name="Varghese N."/>
            <person name="Submissions S."/>
        </authorList>
    </citation>
    <scope>NUCLEOTIDE SEQUENCE [LARGE SCALE GENOMIC DNA]</scope>
    <source>
        <strain evidence="2">CGMCC 1.12803</strain>
    </source>
</reference>
<dbReference type="RefSeq" id="WP_097132443.1">
    <property type="nucleotide sequence ID" value="NZ_OCMT01000003.1"/>
</dbReference>
<accession>A0A286A722</accession>
<name>A0A286A722_9SPHI</name>
<dbReference type="EMBL" id="OCMT01000003">
    <property type="protein sequence ID" value="SOD17621.1"/>
    <property type="molecule type" value="Genomic_DNA"/>
</dbReference>
<protein>
    <submittedName>
        <fullName evidence="1">Uncharacterized protein</fullName>
    </submittedName>
</protein>
<evidence type="ECO:0000313" key="2">
    <source>
        <dbReference type="Proteomes" id="UP000219281"/>
    </source>
</evidence>
<sequence length="126" mass="14193">MITLSNTLNNKGIIQEFLDETKKRINDGVEITFSRKANDELSELAIDHNISADDIEQAMLNLTIDNYYRGVDPSTNADFSVCAFSTVVGDDNLEIYLKYGLHVTGVQIYVFSNHIPEFPMAKPFNN</sequence>
<dbReference type="Proteomes" id="UP000219281">
    <property type="component" value="Unassembled WGS sequence"/>
</dbReference>